<protein>
    <submittedName>
        <fullName evidence="6">Membrane protein YecN with MAPEG domain</fullName>
    </submittedName>
</protein>
<keyword evidence="4 5" id="KW-0472">Membrane</keyword>
<dbReference type="InterPro" id="IPR001129">
    <property type="entry name" value="Membr-assoc_MAPEG"/>
</dbReference>
<name>A0ABU0J0V7_9CAUL</name>
<feature type="transmembrane region" description="Helical" evidence="5">
    <location>
        <begin position="58"/>
        <end position="91"/>
    </location>
</feature>
<accession>A0ABU0J0V7</accession>
<evidence type="ECO:0000256" key="1">
    <source>
        <dbReference type="ARBA" id="ARBA00004370"/>
    </source>
</evidence>
<comment type="caution">
    <text evidence="6">The sequence shown here is derived from an EMBL/GenBank/DDBJ whole genome shotgun (WGS) entry which is preliminary data.</text>
</comment>
<comment type="subcellular location">
    <subcellularLocation>
        <location evidence="1">Membrane</location>
    </subcellularLocation>
</comment>
<dbReference type="RefSeq" id="WP_307353185.1">
    <property type="nucleotide sequence ID" value="NZ_JAUSVS010000017.1"/>
</dbReference>
<evidence type="ECO:0000313" key="6">
    <source>
        <dbReference type="EMBL" id="MDQ0466934.1"/>
    </source>
</evidence>
<dbReference type="PANTHER" id="PTHR35814">
    <property type="match status" value="1"/>
</dbReference>
<dbReference type="InterPro" id="IPR023352">
    <property type="entry name" value="MAPEG-like_dom_sf"/>
</dbReference>
<reference evidence="6 7" key="1">
    <citation type="submission" date="2023-07" db="EMBL/GenBank/DDBJ databases">
        <title>Genomic Encyclopedia of Type Strains, Phase IV (KMG-IV): sequencing the most valuable type-strain genomes for metagenomic binning, comparative biology and taxonomic classification.</title>
        <authorList>
            <person name="Goeker M."/>
        </authorList>
    </citation>
    <scope>NUCLEOTIDE SEQUENCE [LARGE SCALE GENOMIC DNA]</scope>
    <source>
        <strain evidence="6 7">DSM 18695</strain>
    </source>
</reference>
<evidence type="ECO:0000256" key="4">
    <source>
        <dbReference type="ARBA" id="ARBA00023136"/>
    </source>
</evidence>
<evidence type="ECO:0000256" key="3">
    <source>
        <dbReference type="ARBA" id="ARBA00022989"/>
    </source>
</evidence>
<feature type="transmembrane region" description="Helical" evidence="5">
    <location>
        <begin position="6"/>
        <end position="27"/>
    </location>
</feature>
<sequence>MDNAMHAAALWVGLNLLLILILSLLVVRQRQKHRVNLGDDGILELSQAIRALGNATEYIPAGLAGILVLALTGTPAAAVLVHVAGFLLFSGRVVHAVGLSNSAGASFARTIGMLATWVSYIFMIAATLFNAIG</sequence>
<gene>
    <name evidence="6" type="ORF">QO010_004731</name>
</gene>
<feature type="transmembrane region" description="Helical" evidence="5">
    <location>
        <begin position="111"/>
        <end position="132"/>
    </location>
</feature>
<dbReference type="PANTHER" id="PTHR35814:SF1">
    <property type="entry name" value="GLUTATHIONE S-TRANSFERASE-RELATED"/>
    <property type="match status" value="1"/>
</dbReference>
<evidence type="ECO:0000256" key="2">
    <source>
        <dbReference type="ARBA" id="ARBA00022692"/>
    </source>
</evidence>
<evidence type="ECO:0000256" key="5">
    <source>
        <dbReference type="SAM" id="Phobius"/>
    </source>
</evidence>
<keyword evidence="2 5" id="KW-0812">Transmembrane</keyword>
<organism evidence="6 7">
    <name type="scientific">Caulobacter ginsengisoli</name>
    <dbReference type="NCBI Taxonomy" id="400775"/>
    <lineage>
        <taxon>Bacteria</taxon>
        <taxon>Pseudomonadati</taxon>
        <taxon>Pseudomonadota</taxon>
        <taxon>Alphaproteobacteria</taxon>
        <taxon>Caulobacterales</taxon>
        <taxon>Caulobacteraceae</taxon>
        <taxon>Caulobacter</taxon>
    </lineage>
</organism>
<dbReference type="Proteomes" id="UP001228905">
    <property type="component" value="Unassembled WGS sequence"/>
</dbReference>
<proteinExistence type="predicted"/>
<dbReference type="SUPFAM" id="SSF161084">
    <property type="entry name" value="MAPEG domain-like"/>
    <property type="match status" value="1"/>
</dbReference>
<evidence type="ECO:0000313" key="7">
    <source>
        <dbReference type="Proteomes" id="UP001228905"/>
    </source>
</evidence>
<keyword evidence="3 5" id="KW-1133">Transmembrane helix</keyword>
<dbReference type="Gene3D" id="1.20.120.550">
    <property type="entry name" value="Membrane associated eicosanoid/glutathione metabolism-like domain"/>
    <property type="match status" value="1"/>
</dbReference>
<dbReference type="EMBL" id="JAUSVS010000017">
    <property type="protein sequence ID" value="MDQ0466934.1"/>
    <property type="molecule type" value="Genomic_DNA"/>
</dbReference>
<keyword evidence="7" id="KW-1185">Reference proteome</keyword>
<dbReference type="Pfam" id="PF01124">
    <property type="entry name" value="MAPEG"/>
    <property type="match status" value="1"/>
</dbReference>